<sequence length="399" mass="45353">MLKSSSATGRSFSRRILQFIVCVLLMDILVCAAGMPQEEPFHLAFEADAKVPRLCRVVVTAESVRFWVSLIDADEAQFQRVLSLKRKSQKNQKLPAMLGNYQLKEDRLEFKPAFPLVRGNRYQATFDPAALKLVTKKPDQRLQATYALPLPDSKPPRVLSIYPSGNQLPANHLKFYIQFSEPMQQGDIFEHFSLFNKTQGQLVPRPFRHTELWSRNGKQLTLWFHPGRQKTGVNLNVELGAILNAGQDYELRISPKWAALSGHPLGKEAKKSFKAVAMDEHQPDIHKWKLNHPTAGTREPLIYEFDEPLDYALLFSQFALKDINAKAVSGKIEVAKNETIWRFIPDSPWQAGRYQLAVGTVIEDLAGNSLDRPFAIDLSRQQTPSKLVDRSYTIVFPIE</sequence>
<name>A0A517VL00_9PLAN</name>
<protein>
    <recommendedName>
        <fullName evidence="3">SbsA Ig-like domain-containing protein</fullName>
    </recommendedName>
</protein>
<evidence type="ECO:0000313" key="1">
    <source>
        <dbReference type="EMBL" id="QDT93699.1"/>
    </source>
</evidence>
<dbReference type="AlphaFoldDB" id="A0A517VL00"/>
<proteinExistence type="predicted"/>
<dbReference type="EMBL" id="CP036343">
    <property type="protein sequence ID" value="QDT93699.1"/>
    <property type="molecule type" value="Genomic_DNA"/>
</dbReference>
<dbReference type="KEGG" id="gax:Pan161_53820"/>
<evidence type="ECO:0000313" key="2">
    <source>
        <dbReference type="Proteomes" id="UP000316855"/>
    </source>
</evidence>
<evidence type="ECO:0008006" key="3">
    <source>
        <dbReference type="Google" id="ProtNLM"/>
    </source>
</evidence>
<accession>A0A517VL00</accession>
<dbReference type="Proteomes" id="UP000316855">
    <property type="component" value="Chromosome"/>
</dbReference>
<keyword evidence="2" id="KW-1185">Reference proteome</keyword>
<reference evidence="1 2" key="1">
    <citation type="submission" date="2019-02" db="EMBL/GenBank/DDBJ databases">
        <title>Deep-cultivation of Planctomycetes and their phenomic and genomic characterization uncovers novel biology.</title>
        <authorList>
            <person name="Wiegand S."/>
            <person name="Jogler M."/>
            <person name="Boedeker C."/>
            <person name="Pinto D."/>
            <person name="Vollmers J."/>
            <person name="Rivas-Marin E."/>
            <person name="Kohn T."/>
            <person name="Peeters S.H."/>
            <person name="Heuer A."/>
            <person name="Rast P."/>
            <person name="Oberbeckmann S."/>
            <person name="Bunk B."/>
            <person name="Jeske O."/>
            <person name="Meyerdierks A."/>
            <person name="Storesund J.E."/>
            <person name="Kallscheuer N."/>
            <person name="Luecker S."/>
            <person name="Lage O.M."/>
            <person name="Pohl T."/>
            <person name="Merkel B.J."/>
            <person name="Hornburger P."/>
            <person name="Mueller R.-W."/>
            <person name="Bruemmer F."/>
            <person name="Labrenz M."/>
            <person name="Spormann A.M."/>
            <person name="Op den Camp H."/>
            <person name="Overmann J."/>
            <person name="Amann R."/>
            <person name="Jetten M.S.M."/>
            <person name="Mascher T."/>
            <person name="Medema M.H."/>
            <person name="Devos D.P."/>
            <person name="Kaster A.-K."/>
            <person name="Ovreas L."/>
            <person name="Rohde M."/>
            <person name="Galperin M.Y."/>
            <person name="Jogler C."/>
        </authorList>
    </citation>
    <scope>NUCLEOTIDE SEQUENCE [LARGE SCALE GENOMIC DNA]</scope>
    <source>
        <strain evidence="1 2">Pan161</strain>
    </source>
</reference>
<organism evidence="1 2">
    <name type="scientific">Gimesia algae</name>
    <dbReference type="NCBI Taxonomy" id="2527971"/>
    <lineage>
        <taxon>Bacteria</taxon>
        <taxon>Pseudomonadati</taxon>
        <taxon>Planctomycetota</taxon>
        <taxon>Planctomycetia</taxon>
        <taxon>Planctomycetales</taxon>
        <taxon>Planctomycetaceae</taxon>
        <taxon>Gimesia</taxon>
    </lineage>
</organism>
<gene>
    <name evidence="1" type="ORF">Pan161_53820</name>
</gene>